<reference evidence="2 3" key="1">
    <citation type="submission" date="2015-08" db="EMBL/GenBank/DDBJ databases">
        <title>Next Generation Sequencing and Analysis of the Genome of Puccinia sorghi L Schw, the Causal Agent of Maize Common Rust.</title>
        <authorList>
            <person name="Rochi L."/>
            <person name="Burguener G."/>
            <person name="Darino M."/>
            <person name="Turjanski A."/>
            <person name="Kreff E."/>
            <person name="Dieguez M.J."/>
            <person name="Sacco F."/>
        </authorList>
    </citation>
    <scope>NUCLEOTIDE SEQUENCE [LARGE SCALE GENOMIC DNA]</scope>
    <source>
        <strain evidence="2 3">RO10H11247</strain>
    </source>
</reference>
<sequence length="130" mass="15025">TKPRGSKAKTSSIKWVRYIATNPPMFPKNCSKIILVILYLMGAARNWAVPFTNRLLANNLPNPVMYNNLKKRFMVLYFDSEQKAKVEWALQALRQTILVADYTHTFVTLALELGWEVHHSKFDVKLCQVI</sequence>
<evidence type="ECO:0000313" key="2">
    <source>
        <dbReference type="EMBL" id="KNZ45297.1"/>
    </source>
</evidence>
<name>A0A0L6UAK7_9BASI</name>
<comment type="caution">
    <text evidence="2">The sequence shown here is derived from an EMBL/GenBank/DDBJ whole genome shotgun (WGS) entry which is preliminary data.</text>
</comment>
<feature type="domain" description="Retrotransposon gag" evidence="1">
    <location>
        <begin position="36"/>
        <end position="116"/>
    </location>
</feature>
<evidence type="ECO:0000313" key="3">
    <source>
        <dbReference type="Proteomes" id="UP000037035"/>
    </source>
</evidence>
<dbReference type="VEuPathDB" id="FungiDB:VP01_8282g1"/>
<dbReference type="Proteomes" id="UP000037035">
    <property type="component" value="Unassembled WGS sequence"/>
</dbReference>
<organism evidence="2 3">
    <name type="scientific">Puccinia sorghi</name>
    <dbReference type="NCBI Taxonomy" id="27349"/>
    <lineage>
        <taxon>Eukaryota</taxon>
        <taxon>Fungi</taxon>
        <taxon>Dikarya</taxon>
        <taxon>Basidiomycota</taxon>
        <taxon>Pucciniomycotina</taxon>
        <taxon>Pucciniomycetes</taxon>
        <taxon>Pucciniales</taxon>
        <taxon>Pucciniaceae</taxon>
        <taxon>Puccinia</taxon>
    </lineage>
</organism>
<protein>
    <recommendedName>
        <fullName evidence="1">Retrotransposon gag domain-containing protein</fullName>
    </recommendedName>
</protein>
<proteinExistence type="predicted"/>
<dbReference type="AlphaFoldDB" id="A0A0L6UAK7"/>
<dbReference type="InterPro" id="IPR005162">
    <property type="entry name" value="Retrotrans_gag_dom"/>
</dbReference>
<gene>
    <name evidence="2" type="ORF">VP01_8282g1</name>
</gene>
<dbReference type="Pfam" id="PF03732">
    <property type="entry name" value="Retrotrans_gag"/>
    <property type="match status" value="1"/>
</dbReference>
<evidence type="ECO:0000259" key="1">
    <source>
        <dbReference type="Pfam" id="PF03732"/>
    </source>
</evidence>
<feature type="non-terminal residue" evidence="2">
    <location>
        <position position="1"/>
    </location>
</feature>
<accession>A0A0L6UAK7</accession>
<keyword evidence="3" id="KW-1185">Reference proteome</keyword>
<dbReference type="EMBL" id="LAVV01013807">
    <property type="protein sequence ID" value="KNZ45297.1"/>
    <property type="molecule type" value="Genomic_DNA"/>
</dbReference>